<protein>
    <submittedName>
        <fullName evidence="2">Uncharacterized protein</fullName>
    </submittedName>
</protein>
<sequence>MRAATLVWALLLTLTTICSGAEACSVRPSYRVPTTLQLVEQADAVVLARVVDGGPSPFEPFARMKGRRARLVPFATLKGRYSGQRVIFNVAALELPGAGLRATASDPRNLVDANPDAFSGSCNRTVFRRNMIVVAFLKKDGMSFVPSAPPFSRALEDVPTATALWVKAVRMYAAIAAKPKSSRRDEMRRQRDALRFDLNDPDARLLALELDRALQASKQ</sequence>
<dbReference type="AlphaFoldDB" id="A0A2T5TX64"/>
<dbReference type="EMBL" id="QAYE01000014">
    <property type="protein sequence ID" value="PTW43845.1"/>
    <property type="molecule type" value="Genomic_DNA"/>
</dbReference>
<keyword evidence="1" id="KW-0732">Signal</keyword>
<comment type="caution">
    <text evidence="2">The sequence shown here is derived from an EMBL/GenBank/DDBJ whole genome shotgun (WGS) entry which is preliminary data.</text>
</comment>
<reference evidence="2 3" key="1">
    <citation type="submission" date="2018-04" db="EMBL/GenBank/DDBJ databases">
        <title>Genomic Encyclopedia of Type Strains, Phase III (KMG-III): the genomes of soil and plant-associated and newly described type strains.</title>
        <authorList>
            <person name="Whitman W."/>
        </authorList>
    </citation>
    <scope>NUCLEOTIDE SEQUENCE [LARGE SCALE GENOMIC DNA]</scope>
    <source>
        <strain evidence="2 3">MA-olki</strain>
    </source>
</reference>
<accession>A0A2T5TX64</accession>
<gene>
    <name evidence="2" type="ORF">C8J25_11441</name>
</gene>
<dbReference type="Proteomes" id="UP000244013">
    <property type="component" value="Unassembled WGS sequence"/>
</dbReference>
<feature type="chain" id="PRO_5015512930" evidence="1">
    <location>
        <begin position="24"/>
        <end position="219"/>
    </location>
</feature>
<feature type="signal peptide" evidence="1">
    <location>
        <begin position="1"/>
        <end position="23"/>
    </location>
</feature>
<evidence type="ECO:0000313" key="3">
    <source>
        <dbReference type="Proteomes" id="UP000244013"/>
    </source>
</evidence>
<organism evidence="2 3">
    <name type="scientific">Sphingomonas faeni</name>
    <dbReference type="NCBI Taxonomy" id="185950"/>
    <lineage>
        <taxon>Bacteria</taxon>
        <taxon>Pseudomonadati</taxon>
        <taxon>Pseudomonadota</taxon>
        <taxon>Alphaproteobacteria</taxon>
        <taxon>Sphingomonadales</taxon>
        <taxon>Sphingomonadaceae</taxon>
        <taxon>Sphingomonas</taxon>
    </lineage>
</organism>
<name>A0A2T5TX64_9SPHN</name>
<evidence type="ECO:0000313" key="2">
    <source>
        <dbReference type="EMBL" id="PTW43845.1"/>
    </source>
</evidence>
<proteinExistence type="predicted"/>
<evidence type="ECO:0000256" key="1">
    <source>
        <dbReference type="SAM" id="SignalP"/>
    </source>
</evidence>